<dbReference type="PANTHER" id="PTHR45947:SF3">
    <property type="entry name" value="SULFOQUINOVOSYL TRANSFERASE SQD2"/>
    <property type="match status" value="1"/>
</dbReference>
<protein>
    <submittedName>
        <fullName evidence="2">Putative glycosyl transferase</fullName>
    </submittedName>
</protein>
<keyword evidence="3" id="KW-1185">Reference proteome</keyword>
<dbReference type="EMBL" id="CAGS01000184">
    <property type="protein sequence ID" value="CCF83714.1"/>
    <property type="molecule type" value="Genomic_DNA"/>
</dbReference>
<evidence type="ECO:0000313" key="2">
    <source>
        <dbReference type="EMBL" id="CCF83714.1"/>
    </source>
</evidence>
<dbReference type="Gene3D" id="3.40.50.2000">
    <property type="entry name" value="Glycogen Phosphorylase B"/>
    <property type="match status" value="2"/>
</dbReference>
<proteinExistence type="predicted"/>
<dbReference type="GO" id="GO:0016757">
    <property type="term" value="F:glycosyltransferase activity"/>
    <property type="evidence" value="ECO:0007669"/>
    <property type="project" value="InterPro"/>
</dbReference>
<gene>
    <name evidence="2" type="ORF">NITHO_2640004</name>
</gene>
<keyword evidence="2" id="KW-0808">Transferase</keyword>
<accession>I4EGA2</accession>
<comment type="caution">
    <text evidence="2">The sequence shown here is derived from an EMBL/GenBank/DDBJ whole genome shotgun (WGS) entry which is preliminary data.</text>
</comment>
<dbReference type="SUPFAM" id="SSF53756">
    <property type="entry name" value="UDP-Glycosyltransferase/glycogen phosphorylase"/>
    <property type="match status" value="1"/>
</dbReference>
<name>I4EGA2_9BACT</name>
<dbReference type="Pfam" id="PF00534">
    <property type="entry name" value="Glycos_transf_1"/>
    <property type="match status" value="1"/>
</dbReference>
<evidence type="ECO:0000259" key="1">
    <source>
        <dbReference type="Pfam" id="PF00534"/>
    </source>
</evidence>
<dbReference type="InterPro" id="IPR001296">
    <property type="entry name" value="Glyco_trans_1"/>
</dbReference>
<reference evidence="2 3" key="1">
    <citation type="journal article" date="2012" name="ISME J.">
        <title>Nitrification expanded: discovery, physiology and genomics of a nitrite-oxidizing bacterium from the phylum Chloroflexi.</title>
        <authorList>
            <person name="Sorokin D.Y."/>
            <person name="Lucker S."/>
            <person name="Vejmelkova D."/>
            <person name="Kostrikina N.A."/>
            <person name="Kleerebezem R."/>
            <person name="Rijpstra W.I."/>
            <person name="Damste J.S."/>
            <person name="Le Paslier D."/>
            <person name="Muyzer G."/>
            <person name="Wagner M."/>
            <person name="van Loosdrecht M.C."/>
            <person name="Daims H."/>
        </authorList>
    </citation>
    <scope>NUCLEOTIDE SEQUENCE [LARGE SCALE GENOMIC DNA]</scope>
    <source>
        <strain evidence="3">none</strain>
    </source>
</reference>
<feature type="domain" description="Glycosyl transferase family 1" evidence="1">
    <location>
        <begin position="133"/>
        <end position="258"/>
    </location>
</feature>
<evidence type="ECO:0000313" key="3">
    <source>
        <dbReference type="Proteomes" id="UP000004221"/>
    </source>
</evidence>
<dbReference type="InterPro" id="IPR050194">
    <property type="entry name" value="Glycosyltransferase_grp1"/>
</dbReference>
<sequence length="329" mass="36094">MTLFASGDSLTPARLIPCAPRSLRLLPDVQDQLALHVVQLTRVSEMAGEFDVIHNHLGCPSYPFARHWPTPNVTTLHGRLDLPELGLVFSHYRDINMVSISNHQRKPVEHLGLSWAGTVYNGVDLDLFSFQPGGPYLVFLGRVSKVKGVHLAVEVARRVGMPLKIAVKVEADPRWCQEYVAPLLVDPLIEFIGEVDEREKNALLGGAAALLFPVQWPEPFGLVMIEAMACGTPVIALRQGAVPEVVADGRTGFICDSVAEMVLSVGRLGEIDRMECRRHVERYFSAQTMTDGYEAVYRRLAAVLGRSNASVHVQPPLNVQDTAGMGNSA</sequence>
<dbReference type="PANTHER" id="PTHR45947">
    <property type="entry name" value="SULFOQUINOVOSYL TRANSFERASE SQD2"/>
    <property type="match status" value="1"/>
</dbReference>
<dbReference type="AlphaFoldDB" id="I4EGA2"/>
<organism evidence="2 3">
    <name type="scientific">Nitrolancea hollandica Lb</name>
    <dbReference type="NCBI Taxonomy" id="1129897"/>
    <lineage>
        <taxon>Bacteria</taxon>
        <taxon>Pseudomonadati</taxon>
        <taxon>Thermomicrobiota</taxon>
        <taxon>Thermomicrobia</taxon>
        <taxon>Sphaerobacterales</taxon>
        <taxon>Sphaerobacterineae</taxon>
        <taxon>Sphaerobacteraceae</taxon>
        <taxon>Nitrolancea</taxon>
    </lineage>
</organism>
<dbReference type="CDD" id="cd03802">
    <property type="entry name" value="GT4_AviGT4-like"/>
    <property type="match status" value="1"/>
</dbReference>
<dbReference type="Proteomes" id="UP000004221">
    <property type="component" value="Unassembled WGS sequence"/>
</dbReference>